<evidence type="ECO:0000259" key="4">
    <source>
        <dbReference type="Pfam" id="PF00210"/>
    </source>
</evidence>
<evidence type="ECO:0000256" key="1">
    <source>
        <dbReference type="ARBA" id="ARBA00009497"/>
    </source>
</evidence>
<dbReference type="PANTHER" id="PTHR42932">
    <property type="entry name" value="GENERAL STRESS PROTEIN 20U"/>
    <property type="match status" value="1"/>
</dbReference>
<name>A0ABT2C700_9BURK</name>
<dbReference type="InterPro" id="IPR002177">
    <property type="entry name" value="DPS_DNA-bd"/>
</dbReference>
<dbReference type="Proteomes" id="UP001165263">
    <property type="component" value="Unassembled WGS sequence"/>
</dbReference>
<accession>A0ABT2C700</accession>
<dbReference type="SUPFAM" id="SSF47240">
    <property type="entry name" value="Ferritin-like"/>
    <property type="match status" value="1"/>
</dbReference>
<evidence type="ECO:0000256" key="3">
    <source>
        <dbReference type="SAM" id="MobiDB-lite"/>
    </source>
</evidence>
<dbReference type="RefSeq" id="WP_259452172.1">
    <property type="nucleotide sequence ID" value="NZ_CP119520.1"/>
</dbReference>
<dbReference type="InterPro" id="IPR009078">
    <property type="entry name" value="Ferritin-like_SF"/>
</dbReference>
<dbReference type="CDD" id="cd01043">
    <property type="entry name" value="DPS"/>
    <property type="match status" value="1"/>
</dbReference>
<dbReference type="Pfam" id="PF00210">
    <property type="entry name" value="Ferritin"/>
    <property type="match status" value="1"/>
</dbReference>
<dbReference type="PRINTS" id="PR01346">
    <property type="entry name" value="HELNAPAPROT"/>
</dbReference>
<feature type="compositionally biased region" description="Basic and acidic residues" evidence="3">
    <location>
        <begin position="198"/>
        <end position="214"/>
    </location>
</feature>
<dbReference type="InterPro" id="IPR008331">
    <property type="entry name" value="Ferritin_DPS_dom"/>
</dbReference>
<sequence>MSDKNNQDDHVIQDFGTLQNVRIGLGADVRARSVRALNRLLAHTMAMRDAYKKAHWQTAGATFYELHLLFDKHYEEQAELMDTIAERIQGLGGVTFALPGDVNSESSIARGPRGRESARAQLDRLADGHETILLEARPLAREAADHGDDGTNDLIVSDLVRLNELQSWFIVQHLNRHSEIGDASQPTQADADLDADPVDTKGDGAQARHEARHH</sequence>
<organism evidence="5 6">
    <name type="scientific">Telluria mixta</name>
    <dbReference type="NCBI Taxonomy" id="34071"/>
    <lineage>
        <taxon>Bacteria</taxon>
        <taxon>Pseudomonadati</taxon>
        <taxon>Pseudomonadota</taxon>
        <taxon>Betaproteobacteria</taxon>
        <taxon>Burkholderiales</taxon>
        <taxon>Oxalobacteraceae</taxon>
        <taxon>Telluria group</taxon>
        <taxon>Telluria</taxon>
    </lineage>
</organism>
<dbReference type="EMBL" id="JANUHC010000013">
    <property type="protein sequence ID" value="MCS0633188.1"/>
    <property type="molecule type" value="Genomic_DNA"/>
</dbReference>
<comment type="similarity">
    <text evidence="1 2">Belongs to the Dps family.</text>
</comment>
<feature type="domain" description="Ferritin/DPS" evidence="4">
    <location>
        <begin position="36"/>
        <end position="176"/>
    </location>
</feature>
<gene>
    <name evidence="5" type="ORF">NX786_28020</name>
</gene>
<evidence type="ECO:0000313" key="6">
    <source>
        <dbReference type="Proteomes" id="UP001165263"/>
    </source>
</evidence>
<keyword evidence="6" id="KW-1185">Reference proteome</keyword>
<dbReference type="Gene3D" id="1.20.1260.10">
    <property type="match status" value="1"/>
</dbReference>
<comment type="caution">
    <text evidence="5">The sequence shown here is derived from an EMBL/GenBank/DDBJ whole genome shotgun (WGS) entry which is preliminary data.</text>
</comment>
<dbReference type="PANTHER" id="PTHR42932:SF1">
    <property type="entry name" value="GENERAL STRESS PROTEIN 20U"/>
    <property type="match status" value="1"/>
</dbReference>
<evidence type="ECO:0000256" key="2">
    <source>
        <dbReference type="RuleBase" id="RU003875"/>
    </source>
</evidence>
<dbReference type="InterPro" id="IPR012347">
    <property type="entry name" value="Ferritin-like"/>
</dbReference>
<reference evidence="5" key="1">
    <citation type="submission" date="2022-08" db="EMBL/GenBank/DDBJ databases">
        <title>Reclassification of Massilia species as members of the genera Telluria, Duganella, Pseudoduganella, Mokoshia gen. nov. and Zemynaea gen. nov. using orthogonal and non-orthogonal genome-based approaches.</title>
        <authorList>
            <person name="Bowman J.P."/>
        </authorList>
    </citation>
    <scope>NUCLEOTIDE SEQUENCE</scope>
    <source>
        <strain evidence="5">LMG 11547</strain>
    </source>
</reference>
<feature type="region of interest" description="Disordered" evidence="3">
    <location>
        <begin position="180"/>
        <end position="214"/>
    </location>
</feature>
<evidence type="ECO:0000313" key="5">
    <source>
        <dbReference type="EMBL" id="MCS0633188.1"/>
    </source>
</evidence>
<proteinExistence type="inferred from homology"/>
<protein>
    <submittedName>
        <fullName evidence="5">DNA starvation/stationary phase protection protein</fullName>
    </submittedName>
</protein>